<keyword evidence="1" id="KW-0812">Transmembrane</keyword>
<feature type="non-terminal residue" evidence="2">
    <location>
        <position position="1"/>
    </location>
</feature>
<protein>
    <submittedName>
        <fullName evidence="2">Uncharacterized protein</fullName>
    </submittedName>
</protein>
<sequence>RGKTNPLTLKIVYVIKGSVGLFQSWILIIELASLWRLGEQYGRSLNPPKLLPSHISHIFDIPNGLSSCLELDTNDSRTCSECK</sequence>
<accession>A0A0K2TJE6</accession>
<dbReference type="EMBL" id="HACA01008812">
    <property type="protein sequence ID" value="CDW26173.1"/>
    <property type="molecule type" value="Transcribed_RNA"/>
</dbReference>
<dbReference type="AlphaFoldDB" id="A0A0K2TJE6"/>
<evidence type="ECO:0000256" key="1">
    <source>
        <dbReference type="SAM" id="Phobius"/>
    </source>
</evidence>
<feature type="transmembrane region" description="Helical" evidence="1">
    <location>
        <begin position="12"/>
        <end position="35"/>
    </location>
</feature>
<evidence type="ECO:0000313" key="2">
    <source>
        <dbReference type="EMBL" id="CDW26173.1"/>
    </source>
</evidence>
<name>A0A0K2TJE6_LEPSM</name>
<keyword evidence="1" id="KW-0472">Membrane</keyword>
<reference evidence="2" key="1">
    <citation type="submission" date="2014-05" db="EMBL/GenBank/DDBJ databases">
        <authorList>
            <person name="Chronopoulou M."/>
        </authorList>
    </citation>
    <scope>NUCLEOTIDE SEQUENCE</scope>
    <source>
        <tissue evidence="2">Whole organism</tissue>
    </source>
</reference>
<proteinExistence type="predicted"/>
<keyword evidence="1" id="KW-1133">Transmembrane helix</keyword>
<organism evidence="2">
    <name type="scientific">Lepeophtheirus salmonis</name>
    <name type="common">Salmon louse</name>
    <name type="synonym">Caligus salmonis</name>
    <dbReference type="NCBI Taxonomy" id="72036"/>
    <lineage>
        <taxon>Eukaryota</taxon>
        <taxon>Metazoa</taxon>
        <taxon>Ecdysozoa</taxon>
        <taxon>Arthropoda</taxon>
        <taxon>Crustacea</taxon>
        <taxon>Multicrustacea</taxon>
        <taxon>Hexanauplia</taxon>
        <taxon>Copepoda</taxon>
        <taxon>Siphonostomatoida</taxon>
        <taxon>Caligidae</taxon>
        <taxon>Lepeophtheirus</taxon>
    </lineage>
</organism>